<dbReference type="EMBL" id="GANO01004293">
    <property type="protein sequence ID" value="JAB55578.1"/>
    <property type="molecule type" value="mRNA"/>
</dbReference>
<feature type="domain" description="C2H2-type" evidence="14">
    <location>
        <begin position="605"/>
        <end position="632"/>
    </location>
</feature>
<evidence type="ECO:0000313" key="15">
    <source>
        <dbReference type="EMBL" id="JAB55578.1"/>
    </source>
</evidence>
<feature type="region of interest" description="Disordered" evidence="13">
    <location>
        <begin position="752"/>
        <end position="802"/>
    </location>
</feature>
<reference evidence="15" key="1">
    <citation type="journal article" date="2014" name="Insect Biochem. Mol. Biol.">
        <title>An insight into the sialome of the frog biting fly, Corethrella appendiculata.</title>
        <authorList>
            <person name="Ribeiro J.M.C."/>
            <person name="Chagas A.C."/>
            <person name="Pham V.M."/>
            <person name="Lounibos L.P."/>
            <person name="Calvo E."/>
        </authorList>
    </citation>
    <scope>NUCLEOTIDE SEQUENCE</scope>
    <source>
        <tissue evidence="15">Salivary glands</tissue>
    </source>
</reference>
<evidence type="ECO:0000256" key="13">
    <source>
        <dbReference type="SAM" id="MobiDB-lite"/>
    </source>
</evidence>
<dbReference type="Pfam" id="PF13894">
    <property type="entry name" value="zf-C2H2_4"/>
    <property type="match status" value="1"/>
</dbReference>
<feature type="domain" description="C2H2-type" evidence="14">
    <location>
        <begin position="3"/>
        <end position="30"/>
    </location>
</feature>
<keyword evidence="7" id="KW-0862">Zinc</keyword>
<dbReference type="InterPro" id="IPR036236">
    <property type="entry name" value="Znf_C2H2_sf"/>
</dbReference>
<evidence type="ECO:0000256" key="2">
    <source>
        <dbReference type="ARBA" id="ARBA00004123"/>
    </source>
</evidence>
<dbReference type="InterPro" id="IPR013087">
    <property type="entry name" value="Znf_C2H2_type"/>
</dbReference>
<feature type="domain" description="C2H2-type" evidence="14">
    <location>
        <begin position="728"/>
        <end position="756"/>
    </location>
</feature>
<dbReference type="InterPro" id="IPR050752">
    <property type="entry name" value="C2H2-ZF_domain"/>
</dbReference>
<feature type="compositionally biased region" description="Basic and acidic residues" evidence="13">
    <location>
        <begin position="752"/>
        <end position="761"/>
    </location>
</feature>
<evidence type="ECO:0000256" key="10">
    <source>
        <dbReference type="ARBA" id="ARBA00023163"/>
    </source>
</evidence>
<dbReference type="PANTHER" id="PTHR24384">
    <property type="entry name" value="FINGER PUTATIVE TRANSCRIPTION FACTOR FAMILY-RELATED"/>
    <property type="match status" value="1"/>
</dbReference>
<evidence type="ECO:0000256" key="7">
    <source>
        <dbReference type="ARBA" id="ARBA00022833"/>
    </source>
</evidence>
<evidence type="ECO:0000256" key="9">
    <source>
        <dbReference type="ARBA" id="ARBA00023125"/>
    </source>
</evidence>
<feature type="domain" description="C2H2-type" evidence="14">
    <location>
        <begin position="158"/>
        <end position="185"/>
    </location>
</feature>
<comment type="function">
    <text evidence="1">May be involved in transcriptional regulation.</text>
</comment>
<comment type="similarity">
    <text evidence="3">Belongs to the krueppel C2H2-type zinc-finger protein family.</text>
</comment>
<dbReference type="SMART" id="SM00355">
    <property type="entry name" value="ZnF_C2H2"/>
    <property type="match status" value="14"/>
</dbReference>
<dbReference type="Pfam" id="PF00096">
    <property type="entry name" value="zf-C2H2"/>
    <property type="match status" value="10"/>
</dbReference>
<feature type="region of interest" description="Disordered" evidence="13">
    <location>
        <begin position="80"/>
        <end position="111"/>
    </location>
</feature>
<evidence type="ECO:0000256" key="11">
    <source>
        <dbReference type="ARBA" id="ARBA00023242"/>
    </source>
</evidence>
<keyword evidence="5" id="KW-0677">Repeat</keyword>
<dbReference type="AlphaFoldDB" id="U5ETM8"/>
<keyword evidence="8" id="KW-0805">Transcription regulation</keyword>
<feature type="compositionally biased region" description="Low complexity" evidence="13">
    <location>
        <begin position="762"/>
        <end position="774"/>
    </location>
</feature>
<keyword evidence="4" id="KW-0479">Metal-binding</keyword>
<organism evidence="15">
    <name type="scientific">Corethrella appendiculata</name>
    <dbReference type="NCBI Taxonomy" id="1370023"/>
    <lineage>
        <taxon>Eukaryota</taxon>
        <taxon>Metazoa</taxon>
        <taxon>Ecdysozoa</taxon>
        <taxon>Arthropoda</taxon>
        <taxon>Hexapoda</taxon>
        <taxon>Insecta</taxon>
        <taxon>Pterygota</taxon>
        <taxon>Neoptera</taxon>
        <taxon>Endopterygota</taxon>
        <taxon>Diptera</taxon>
        <taxon>Nematocera</taxon>
        <taxon>Culicoidea</taxon>
        <taxon>Chaoboridae</taxon>
        <taxon>Corethrella</taxon>
    </lineage>
</organism>
<keyword evidence="6 12" id="KW-0863">Zinc-finger</keyword>
<dbReference type="FunFam" id="3.30.160.60:FF:000358">
    <property type="entry name" value="zinc finger protein 24"/>
    <property type="match status" value="1"/>
</dbReference>
<evidence type="ECO:0000256" key="12">
    <source>
        <dbReference type="PROSITE-ProRule" id="PRU00042"/>
    </source>
</evidence>
<feature type="region of interest" description="Disordered" evidence="13">
    <location>
        <begin position="226"/>
        <end position="271"/>
    </location>
</feature>
<evidence type="ECO:0000256" key="3">
    <source>
        <dbReference type="ARBA" id="ARBA00006991"/>
    </source>
</evidence>
<feature type="domain" description="C2H2-type" evidence="14">
    <location>
        <begin position="577"/>
        <end position="604"/>
    </location>
</feature>
<feature type="non-terminal residue" evidence="15">
    <location>
        <position position="1"/>
    </location>
</feature>
<dbReference type="Pfam" id="PF12874">
    <property type="entry name" value="zf-met"/>
    <property type="match status" value="2"/>
</dbReference>
<evidence type="ECO:0000256" key="6">
    <source>
        <dbReference type="ARBA" id="ARBA00022771"/>
    </source>
</evidence>
<evidence type="ECO:0000256" key="5">
    <source>
        <dbReference type="ARBA" id="ARBA00022737"/>
    </source>
</evidence>
<feature type="domain" description="C2H2-type" evidence="14">
    <location>
        <begin position="31"/>
        <end position="58"/>
    </location>
</feature>
<evidence type="ECO:0000256" key="4">
    <source>
        <dbReference type="ARBA" id="ARBA00022723"/>
    </source>
</evidence>
<feature type="compositionally biased region" description="Basic residues" evidence="13">
    <location>
        <begin position="100"/>
        <end position="111"/>
    </location>
</feature>
<feature type="domain" description="C2H2-type" evidence="14">
    <location>
        <begin position="391"/>
        <end position="418"/>
    </location>
</feature>
<dbReference type="PROSITE" id="PS50157">
    <property type="entry name" value="ZINC_FINGER_C2H2_2"/>
    <property type="match status" value="14"/>
</dbReference>
<accession>U5ETM8</accession>
<dbReference type="GO" id="GO:0000978">
    <property type="term" value="F:RNA polymerase II cis-regulatory region sequence-specific DNA binding"/>
    <property type="evidence" value="ECO:0007669"/>
    <property type="project" value="TreeGrafter"/>
</dbReference>
<dbReference type="GO" id="GO:0005634">
    <property type="term" value="C:nucleus"/>
    <property type="evidence" value="ECO:0007669"/>
    <property type="project" value="UniProtKB-SubCell"/>
</dbReference>
<feature type="domain" description="C2H2-type" evidence="14">
    <location>
        <begin position="419"/>
        <end position="447"/>
    </location>
</feature>
<dbReference type="FunFam" id="3.30.160.60:FF:001498">
    <property type="entry name" value="Zinc finger protein 404"/>
    <property type="match status" value="1"/>
</dbReference>
<protein>
    <submittedName>
        <fullName evidence="15">Putative c2h2-type zn-finger protein</fullName>
    </submittedName>
</protein>
<dbReference type="PANTHER" id="PTHR24384:SF189">
    <property type="entry name" value="C2H2-TYPE DOMAIN-CONTAINING PROTEIN-RELATED"/>
    <property type="match status" value="1"/>
</dbReference>
<feature type="domain" description="C2H2-type" evidence="14">
    <location>
        <begin position="465"/>
        <end position="492"/>
    </location>
</feature>
<keyword evidence="9" id="KW-0238">DNA-binding</keyword>
<keyword evidence="11" id="KW-0539">Nucleus</keyword>
<dbReference type="PROSITE" id="PS00028">
    <property type="entry name" value="ZINC_FINGER_C2H2_1"/>
    <property type="match status" value="14"/>
</dbReference>
<feature type="domain" description="C2H2-type" evidence="14">
    <location>
        <begin position="186"/>
        <end position="208"/>
    </location>
</feature>
<dbReference type="GO" id="GO:0000981">
    <property type="term" value="F:DNA-binding transcription factor activity, RNA polymerase II-specific"/>
    <property type="evidence" value="ECO:0007669"/>
    <property type="project" value="TreeGrafter"/>
</dbReference>
<dbReference type="FunFam" id="3.30.160.60:FF:000097">
    <property type="entry name" value="Zinc finger protein"/>
    <property type="match status" value="1"/>
</dbReference>
<proteinExistence type="evidence at transcript level"/>
<name>U5ETM8_9DIPT</name>
<dbReference type="FunFam" id="3.30.160.60:FF:000446">
    <property type="entry name" value="Zinc finger protein"/>
    <property type="match status" value="1"/>
</dbReference>
<feature type="compositionally biased region" description="Acidic residues" evidence="13">
    <location>
        <begin position="230"/>
        <end position="267"/>
    </location>
</feature>
<dbReference type="GO" id="GO:0008270">
    <property type="term" value="F:zinc ion binding"/>
    <property type="evidence" value="ECO:0007669"/>
    <property type="project" value="UniProtKB-KW"/>
</dbReference>
<feature type="domain" description="C2H2-type" evidence="14">
    <location>
        <begin position="327"/>
        <end position="354"/>
    </location>
</feature>
<dbReference type="FunFam" id="3.30.160.60:FF:000060">
    <property type="entry name" value="zinc finger protein 436"/>
    <property type="match status" value="1"/>
</dbReference>
<evidence type="ECO:0000256" key="1">
    <source>
        <dbReference type="ARBA" id="ARBA00003767"/>
    </source>
</evidence>
<feature type="domain" description="C2H2-type" evidence="14">
    <location>
        <begin position="493"/>
        <end position="522"/>
    </location>
</feature>
<dbReference type="SUPFAM" id="SSF57667">
    <property type="entry name" value="beta-beta-alpha zinc fingers"/>
    <property type="match status" value="8"/>
</dbReference>
<evidence type="ECO:0000256" key="8">
    <source>
        <dbReference type="ARBA" id="ARBA00023015"/>
    </source>
</evidence>
<keyword evidence="10" id="KW-0804">Transcription</keyword>
<sequence length="802" mass="92944">RIYSCTYCDRTFTWQKSLTVHLRTHTGEKPYQCNLCDRAFIRSDYLRNHLKSHSTESEIKCEECNSVFSSVRSLYRHMKSEHTPGADLAGPPAAPVLPPHKQKPQPMPHKRKAYDMDDGIGAPLNPPIQKRAPSILRNNPEYRNRPALPVIRTDDGRFGCNFCEKTFGHESTLKVHTRIHTGEKPFKCTYCDKAFIRSDYLKHHIANHIKFDDVKPEKLQATMNHSVDYGNDDQDGGIDDDDDDDNDEDGGEEDDDDDNDNEDVNDNGEDKVRRVVAPIRIKFEPKHNAVKIPKILNYKCEKCNKSFAQESALLIHEKSHDEDSRPYACPSCDKAFIRVDYLKSHVGTHLQPGEQLPPEIQNLESEKSENDDENNVEDDEEFFRPNKDNRFECNMCDRTFAAMKTLRIHIRLHVNERPFRCFVCPESFVRKDVLNFHLRNRHFRNQTNFNVDDQNMMDDSDLDRIRCNYCDKTFSAYPSLRQHMRTHSGEKPFHCNLCNKSFVRIDYLKEHYKSKRHKNMKILAAGGEQADLYEENEGLITTAPTPTPPPPKRTILAVRPIAKVDTSMFPKTADGRYECNQCNKTFVTATTLKVHMRLHTGEKPYQCNKCDKSFIRSDYLKTHLKYHKREDGRGGSMEFNDFNDFNDTETSFEHPNDQQSFLQMFRLKQHHDNNNENSNNLIDEVEDVDGDEDLEDEYEDPLHGAEEELNAEMITADADYDTDEENRLTCQICDLTFASETELKVHNSEIHKKDTAGKNDKQQSQQQQQAPQSQENHNHKTGFSVAEITGNTHENPYRRTPV</sequence>
<comment type="subcellular location">
    <subcellularLocation>
        <location evidence="2">Nucleus</location>
    </subcellularLocation>
</comment>
<dbReference type="FunFam" id="3.30.160.60:FF:000065">
    <property type="entry name" value="B-cell CLL/lymphoma 6, member B"/>
    <property type="match status" value="3"/>
</dbReference>
<feature type="domain" description="C2H2-type" evidence="14">
    <location>
        <begin position="59"/>
        <end position="83"/>
    </location>
</feature>
<evidence type="ECO:0000259" key="14">
    <source>
        <dbReference type="PROSITE" id="PS50157"/>
    </source>
</evidence>
<dbReference type="Gene3D" id="3.30.160.60">
    <property type="entry name" value="Classic Zinc Finger"/>
    <property type="match status" value="11"/>
</dbReference>
<dbReference type="FunFam" id="3.30.160.60:FF:000624">
    <property type="entry name" value="zinc finger protein 697"/>
    <property type="match status" value="1"/>
</dbReference>
<feature type="domain" description="C2H2-type" evidence="14">
    <location>
        <begin position="298"/>
        <end position="325"/>
    </location>
</feature>